<gene>
    <name evidence="2" type="ORF">FKG94_19130</name>
</gene>
<sequence length="79" mass="8744">MHKAKIREILSDCGKLSVDVAQLEDDSDLYQVGLTSLTTVNLMLAIEDQFDIEFPDAVLSRATFQSISALNEVVEDLVD</sequence>
<keyword evidence="3" id="KW-1185">Reference proteome</keyword>
<dbReference type="PROSITE" id="PS50075">
    <property type="entry name" value="CARRIER"/>
    <property type="match status" value="1"/>
</dbReference>
<dbReference type="InterPro" id="IPR009081">
    <property type="entry name" value="PP-bd_ACP"/>
</dbReference>
<comment type="caution">
    <text evidence="2">The sequence shown here is derived from an EMBL/GenBank/DDBJ whole genome shotgun (WGS) entry which is preliminary data.</text>
</comment>
<dbReference type="NCBIfam" id="NF005480">
    <property type="entry name" value="PRK07081.1"/>
    <property type="match status" value="1"/>
</dbReference>
<dbReference type="Gene3D" id="1.10.1200.10">
    <property type="entry name" value="ACP-like"/>
    <property type="match status" value="1"/>
</dbReference>
<feature type="domain" description="Carrier" evidence="1">
    <location>
        <begin position="1"/>
        <end position="78"/>
    </location>
</feature>
<dbReference type="AlphaFoldDB" id="A0A545T3H4"/>
<dbReference type="InterPro" id="IPR036736">
    <property type="entry name" value="ACP-like_sf"/>
</dbReference>
<dbReference type="RefSeq" id="WP_142928538.1">
    <property type="nucleotide sequence ID" value="NZ_ML660099.1"/>
</dbReference>
<reference evidence="2 3" key="1">
    <citation type="submission" date="2019-06" db="EMBL/GenBank/DDBJ databases">
        <title>Whole genome sequence for Cellvibrionaceae sp. R142.</title>
        <authorList>
            <person name="Wang G."/>
        </authorList>
    </citation>
    <scope>NUCLEOTIDE SEQUENCE [LARGE SCALE GENOMIC DNA]</scope>
    <source>
        <strain evidence="2 3">R142</strain>
    </source>
</reference>
<accession>A0A545T3H4</accession>
<evidence type="ECO:0000259" key="1">
    <source>
        <dbReference type="PROSITE" id="PS50075"/>
    </source>
</evidence>
<dbReference type="SUPFAM" id="SSF47336">
    <property type="entry name" value="ACP-like"/>
    <property type="match status" value="1"/>
</dbReference>
<dbReference type="EMBL" id="VHSG01000020">
    <property type="protein sequence ID" value="TQV71762.1"/>
    <property type="molecule type" value="Genomic_DNA"/>
</dbReference>
<protein>
    <submittedName>
        <fullName evidence="2">Acyl carrier protein</fullName>
    </submittedName>
</protein>
<dbReference type="Pfam" id="PF00550">
    <property type="entry name" value="PP-binding"/>
    <property type="match status" value="1"/>
</dbReference>
<dbReference type="Proteomes" id="UP000319732">
    <property type="component" value="Unassembled WGS sequence"/>
</dbReference>
<dbReference type="OrthoDB" id="7284767at2"/>
<organism evidence="2 3">
    <name type="scientific">Exilibacterium tricleocarpae</name>
    <dbReference type="NCBI Taxonomy" id="2591008"/>
    <lineage>
        <taxon>Bacteria</taxon>
        <taxon>Pseudomonadati</taxon>
        <taxon>Pseudomonadota</taxon>
        <taxon>Gammaproteobacteria</taxon>
        <taxon>Cellvibrionales</taxon>
        <taxon>Cellvibrionaceae</taxon>
        <taxon>Exilibacterium</taxon>
    </lineage>
</organism>
<name>A0A545T3H4_9GAMM</name>
<proteinExistence type="predicted"/>
<evidence type="ECO:0000313" key="2">
    <source>
        <dbReference type="EMBL" id="TQV71762.1"/>
    </source>
</evidence>
<evidence type="ECO:0000313" key="3">
    <source>
        <dbReference type="Proteomes" id="UP000319732"/>
    </source>
</evidence>